<proteinExistence type="predicted"/>
<sequence>MRKGIDDTKSNEPDDEPSSRPSSCIAEDHHVTRPAKGPNNPIVVHPEDTHPMIDTPMAMSGADVGSSLVDNSLMRSQHTEDPSLEATSWSLGTVGVTEMLAILDTDSEAPRPIFTHDPPSRLLSKKDPMRSSGGNGPMGESATDESAREDSGASSDESHDENTFVKVEQPKKAKKVKKKARAKVRPDPHGSSLSNEKSLRPHRKKSGISEEIVLVVPTPADRADAPPSGYMTLFENYFDQCLLWFPLPRFFMRFLAVHGVIPPINVDQERHGRYPLTGR</sequence>
<evidence type="ECO:0000256" key="1">
    <source>
        <dbReference type="SAM" id="MobiDB-lite"/>
    </source>
</evidence>
<dbReference type="AlphaFoldDB" id="A0A087H2E3"/>
<dbReference type="Proteomes" id="UP000029120">
    <property type="component" value="Chromosome 4"/>
</dbReference>
<organism evidence="2 3">
    <name type="scientific">Arabis alpina</name>
    <name type="common">Alpine rock-cress</name>
    <dbReference type="NCBI Taxonomy" id="50452"/>
    <lineage>
        <taxon>Eukaryota</taxon>
        <taxon>Viridiplantae</taxon>
        <taxon>Streptophyta</taxon>
        <taxon>Embryophyta</taxon>
        <taxon>Tracheophyta</taxon>
        <taxon>Spermatophyta</taxon>
        <taxon>Magnoliopsida</taxon>
        <taxon>eudicotyledons</taxon>
        <taxon>Gunneridae</taxon>
        <taxon>Pentapetalae</taxon>
        <taxon>rosids</taxon>
        <taxon>malvids</taxon>
        <taxon>Brassicales</taxon>
        <taxon>Brassicaceae</taxon>
        <taxon>Arabideae</taxon>
        <taxon>Arabis</taxon>
    </lineage>
</organism>
<dbReference type="Gramene" id="KFK36295">
    <property type="protein sequence ID" value="KFK36295"/>
    <property type="gene ID" value="AALP_AA4G103800"/>
</dbReference>
<feature type="region of interest" description="Disordered" evidence="1">
    <location>
        <begin position="1"/>
        <end position="48"/>
    </location>
</feature>
<feature type="compositionally biased region" description="Basic and acidic residues" evidence="1">
    <location>
        <begin position="145"/>
        <end position="171"/>
    </location>
</feature>
<name>A0A087H2E3_ARAAL</name>
<keyword evidence="3" id="KW-1185">Reference proteome</keyword>
<reference evidence="3" key="1">
    <citation type="journal article" date="2015" name="Nat. Plants">
        <title>Genome expansion of Arabis alpina linked with retrotransposition and reduced symmetric DNA methylation.</title>
        <authorList>
            <person name="Willing E.M."/>
            <person name="Rawat V."/>
            <person name="Mandakova T."/>
            <person name="Maumus F."/>
            <person name="James G.V."/>
            <person name="Nordstroem K.J."/>
            <person name="Becker C."/>
            <person name="Warthmann N."/>
            <person name="Chica C."/>
            <person name="Szarzynska B."/>
            <person name="Zytnicki M."/>
            <person name="Albani M.C."/>
            <person name="Kiefer C."/>
            <person name="Bergonzi S."/>
            <person name="Castaings L."/>
            <person name="Mateos J.L."/>
            <person name="Berns M.C."/>
            <person name="Bujdoso N."/>
            <person name="Piofczyk T."/>
            <person name="de Lorenzo L."/>
            <person name="Barrero-Sicilia C."/>
            <person name="Mateos I."/>
            <person name="Piednoel M."/>
            <person name="Hagmann J."/>
            <person name="Chen-Min-Tao R."/>
            <person name="Iglesias-Fernandez R."/>
            <person name="Schuster S.C."/>
            <person name="Alonso-Blanco C."/>
            <person name="Roudier F."/>
            <person name="Carbonero P."/>
            <person name="Paz-Ares J."/>
            <person name="Davis S.J."/>
            <person name="Pecinka A."/>
            <person name="Quesneville H."/>
            <person name="Colot V."/>
            <person name="Lysak M.A."/>
            <person name="Weigel D."/>
            <person name="Coupland G."/>
            <person name="Schneeberger K."/>
        </authorList>
    </citation>
    <scope>NUCLEOTIDE SEQUENCE [LARGE SCALE GENOMIC DNA]</scope>
    <source>
        <strain evidence="3">cv. Pajares</strain>
    </source>
</reference>
<evidence type="ECO:0000313" key="3">
    <source>
        <dbReference type="Proteomes" id="UP000029120"/>
    </source>
</evidence>
<evidence type="ECO:0000313" key="2">
    <source>
        <dbReference type="EMBL" id="KFK36295.1"/>
    </source>
</evidence>
<feature type="region of interest" description="Disordered" evidence="1">
    <location>
        <begin position="109"/>
        <end position="206"/>
    </location>
</feature>
<protein>
    <submittedName>
        <fullName evidence="2">Uncharacterized protein</fullName>
    </submittedName>
</protein>
<accession>A0A087H2E3</accession>
<feature type="compositionally biased region" description="Basic residues" evidence="1">
    <location>
        <begin position="172"/>
        <end position="183"/>
    </location>
</feature>
<dbReference type="OrthoDB" id="2010199at2759"/>
<gene>
    <name evidence="2" type="ordered locus">AALP_Aa4g103800</name>
</gene>
<feature type="compositionally biased region" description="Basic and acidic residues" evidence="1">
    <location>
        <begin position="1"/>
        <end position="12"/>
    </location>
</feature>
<dbReference type="EMBL" id="CM002872">
    <property type="protein sequence ID" value="KFK36295.1"/>
    <property type="molecule type" value="Genomic_DNA"/>
</dbReference>